<protein>
    <submittedName>
        <fullName evidence="1">Uncharacterized protein</fullName>
    </submittedName>
</protein>
<accession>A0ABR4EHJ6</accession>
<proteinExistence type="predicted"/>
<evidence type="ECO:0000313" key="2">
    <source>
        <dbReference type="Proteomes" id="UP001600888"/>
    </source>
</evidence>
<reference evidence="1 2" key="1">
    <citation type="submission" date="2024-03" db="EMBL/GenBank/DDBJ databases">
        <title>A high-quality draft genome sequence of Diaporthe vaccinii, a causative agent of upright dieback and viscid rot disease in cranberry plants.</title>
        <authorList>
            <person name="Sarrasin M."/>
            <person name="Lang B.F."/>
            <person name="Burger G."/>
        </authorList>
    </citation>
    <scope>NUCLEOTIDE SEQUENCE [LARGE SCALE GENOMIC DNA]</scope>
    <source>
        <strain evidence="1 2">IS7</strain>
    </source>
</reference>
<evidence type="ECO:0000313" key="1">
    <source>
        <dbReference type="EMBL" id="KAL2281899.1"/>
    </source>
</evidence>
<dbReference type="Proteomes" id="UP001600888">
    <property type="component" value="Unassembled WGS sequence"/>
</dbReference>
<keyword evidence="2" id="KW-1185">Reference proteome</keyword>
<name>A0ABR4EHJ6_9PEZI</name>
<dbReference type="EMBL" id="JBAWTH010000054">
    <property type="protein sequence ID" value="KAL2281899.1"/>
    <property type="molecule type" value="Genomic_DNA"/>
</dbReference>
<organism evidence="1 2">
    <name type="scientific">Diaporthe vaccinii</name>
    <dbReference type="NCBI Taxonomy" id="105482"/>
    <lineage>
        <taxon>Eukaryota</taxon>
        <taxon>Fungi</taxon>
        <taxon>Dikarya</taxon>
        <taxon>Ascomycota</taxon>
        <taxon>Pezizomycotina</taxon>
        <taxon>Sordariomycetes</taxon>
        <taxon>Sordariomycetidae</taxon>
        <taxon>Diaporthales</taxon>
        <taxon>Diaporthaceae</taxon>
        <taxon>Diaporthe</taxon>
        <taxon>Diaporthe eres species complex</taxon>
    </lineage>
</organism>
<gene>
    <name evidence="1" type="ORF">FJTKL_11347</name>
</gene>
<comment type="caution">
    <text evidence="1">The sequence shown here is derived from an EMBL/GenBank/DDBJ whole genome shotgun (WGS) entry which is preliminary data.</text>
</comment>
<sequence>MVGLGTTLQGELFGTPRCQRNHYSAPALLERPSAFASEVVIGLDGCEGLAYVGERRYELWAFLFPRKFLRVRALSTLRKDQCGVRPQERFSMLLSKCVKVRFVPSIFKKGM</sequence>